<dbReference type="Gene3D" id="3.40.850.10">
    <property type="entry name" value="Kinesin motor domain"/>
    <property type="match status" value="1"/>
</dbReference>
<keyword evidence="3" id="KW-0328">Glycosyltransferase</keyword>
<dbReference type="GO" id="GO:0016154">
    <property type="term" value="F:pyrimidine-nucleoside phosphorylase activity"/>
    <property type="evidence" value="ECO:0007669"/>
    <property type="project" value="InterPro"/>
</dbReference>
<keyword evidence="4" id="KW-0808">Transferase</keyword>
<dbReference type="Proteomes" id="UP000681720">
    <property type="component" value="Unassembled WGS sequence"/>
</dbReference>
<dbReference type="AlphaFoldDB" id="A0A8S2P5Y7"/>
<proteinExistence type="inferred from homology"/>
<dbReference type="GO" id="GO:0004645">
    <property type="term" value="F:1,4-alpha-oligoglucan phosphorylase activity"/>
    <property type="evidence" value="ECO:0007669"/>
    <property type="project" value="InterPro"/>
</dbReference>
<dbReference type="Gene3D" id="1.20.970.10">
    <property type="entry name" value="Transferase, Pyrimidine Nucleoside Phosphorylase, Chain C"/>
    <property type="match status" value="1"/>
</dbReference>
<dbReference type="Pfam" id="PF00225">
    <property type="entry name" value="Kinesin"/>
    <property type="match status" value="1"/>
</dbReference>
<evidence type="ECO:0000313" key="11">
    <source>
        <dbReference type="EMBL" id="CAF4037387.1"/>
    </source>
</evidence>
<dbReference type="InterPro" id="IPR013102">
    <property type="entry name" value="PYNP_C"/>
</dbReference>
<comment type="caution">
    <text evidence="7">Lacks conserved residue(s) required for the propagation of feature annotation.</text>
</comment>
<dbReference type="PANTHER" id="PTHR10515">
    <property type="entry name" value="THYMIDINE PHOSPHORYLASE"/>
    <property type="match status" value="1"/>
</dbReference>
<dbReference type="PROSITE" id="PS00647">
    <property type="entry name" value="THYMID_PHOSPHORYLASE"/>
    <property type="match status" value="1"/>
</dbReference>
<dbReference type="NCBIfam" id="NF004490">
    <property type="entry name" value="PRK05820.1"/>
    <property type="match status" value="1"/>
</dbReference>
<feature type="region of interest" description="Disordered" evidence="9">
    <location>
        <begin position="84"/>
        <end position="118"/>
    </location>
</feature>
<feature type="coiled-coil region" evidence="8">
    <location>
        <begin position="122"/>
        <end position="290"/>
    </location>
</feature>
<dbReference type="InterPro" id="IPR000053">
    <property type="entry name" value="Thymidine/pyrmidine_PPase"/>
</dbReference>
<reference evidence="11" key="1">
    <citation type="submission" date="2021-02" db="EMBL/GenBank/DDBJ databases">
        <authorList>
            <person name="Nowell W R."/>
        </authorList>
    </citation>
    <scope>NUCLEOTIDE SEQUENCE</scope>
</reference>
<evidence type="ECO:0000256" key="7">
    <source>
        <dbReference type="PROSITE-ProRule" id="PRU00283"/>
    </source>
</evidence>
<dbReference type="Pfam" id="PF07831">
    <property type="entry name" value="PYNP_C"/>
    <property type="match status" value="1"/>
</dbReference>
<organism evidence="11 12">
    <name type="scientific">Rotaria magnacalcarata</name>
    <dbReference type="NCBI Taxonomy" id="392030"/>
    <lineage>
        <taxon>Eukaryota</taxon>
        <taxon>Metazoa</taxon>
        <taxon>Spiralia</taxon>
        <taxon>Gnathifera</taxon>
        <taxon>Rotifera</taxon>
        <taxon>Eurotatoria</taxon>
        <taxon>Bdelloidea</taxon>
        <taxon>Philodinida</taxon>
        <taxon>Philodinidae</taxon>
        <taxon>Rotaria</taxon>
    </lineage>
</organism>
<feature type="compositionally biased region" description="Basic residues" evidence="9">
    <location>
        <begin position="92"/>
        <end position="102"/>
    </location>
</feature>
<dbReference type="GO" id="GO:0005829">
    <property type="term" value="C:cytosol"/>
    <property type="evidence" value="ECO:0007669"/>
    <property type="project" value="TreeGrafter"/>
</dbReference>
<dbReference type="EMBL" id="CAJOBJ010005627">
    <property type="protein sequence ID" value="CAF4037387.1"/>
    <property type="molecule type" value="Genomic_DNA"/>
</dbReference>
<evidence type="ECO:0000256" key="6">
    <source>
        <dbReference type="ARBA" id="ARBA00022840"/>
    </source>
</evidence>
<dbReference type="InterPro" id="IPR036566">
    <property type="entry name" value="PYNP-like_C_sf"/>
</dbReference>
<dbReference type="InterPro" id="IPR027417">
    <property type="entry name" value="P-loop_NTPase"/>
</dbReference>
<evidence type="ECO:0000256" key="9">
    <source>
        <dbReference type="SAM" id="MobiDB-lite"/>
    </source>
</evidence>
<dbReference type="Gene3D" id="3.40.1030.10">
    <property type="entry name" value="Nucleoside phosphorylase/phosphoribosyltransferase catalytic domain"/>
    <property type="match status" value="1"/>
</dbReference>
<dbReference type="InterPro" id="IPR035902">
    <property type="entry name" value="Nuc_phospho_transferase"/>
</dbReference>
<dbReference type="SUPFAM" id="SSF47648">
    <property type="entry name" value="Nucleoside phosphorylase/phosphoribosyltransferase N-terminal domain"/>
    <property type="match status" value="1"/>
</dbReference>
<dbReference type="GO" id="GO:0006213">
    <property type="term" value="P:pyrimidine nucleoside metabolic process"/>
    <property type="evidence" value="ECO:0007669"/>
    <property type="project" value="InterPro"/>
</dbReference>
<comment type="subunit">
    <text evidence="2">Homodimer.</text>
</comment>
<protein>
    <recommendedName>
        <fullName evidence="10">Kinesin motor domain-containing protein</fullName>
    </recommendedName>
</protein>
<dbReference type="InterPro" id="IPR036961">
    <property type="entry name" value="Kinesin_motor_dom_sf"/>
</dbReference>
<dbReference type="Pfam" id="PF02885">
    <property type="entry name" value="Glycos_trans_3N"/>
    <property type="match status" value="1"/>
</dbReference>
<dbReference type="Gene3D" id="3.90.1170.30">
    <property type="entry name" value="Pyrimidine nucleoside phosphorylase-like, C-terminal domain"/>
    <property type="match status" value="1"/>
</dbReference>
<dbReference type="PROSITE" id="PS50067">
    <property type="entry name" value="KINESIN_MOTOR_2"/>
    <property type="match status" value="1"/>
</dbReference>
<evidence type="ECO:0000256" key="2">
    <source>
        <dbReference type="ARBA" id="ARBA00011738"/>
    </source>
</evidence>
<dbReference type="GO" id="GO:0005524">
    <property type="term" value="F:ATP binding"/>
    <property type="evidence" value="ECO:0007669"/>
    <property type="project" value="UniProtKB-KW"/>
</dbReference>
<evidence type="ECO:0000259" key="10">
    <source>
        <dbReference type="PROSITE" id="PS50067"/>
    </source>
</evidence>
<dbReference type="SUPFAM" id="SSF52418">
    <property type="entry name" value="Nucleoside phosphorylase/phosphoribosyltransferase catalytic domain"/>
    <property type="match status" value="1"/>
</dbReference>
<name>A0A8S2P5Y7_9BILA</name>
<feature type="region of interest" description="Disordered" evidence="9">
    <location>
        <begin position="1"/>
        <end position="25"/>
    </location>
</feature>
<evidence type="ECO:0000313" key="12">
    <source>
        <dbReference type="Proteomes" id="UP000681720"/>
    </source>
</evidence>
<evidence type="ECO:0000256" key="5">
    <source>
        <dbReference type="ARBA" id="ARBA00022741"/>
    </source>
</evidence>
<feature type="compositionally biased region" description="Acidic residues" evidence="9">
    <location>
        <begin position="107"/>
        <end position="118"/>
    </location>
</feature>
<dbReference type="InterPro" id="IPR001752">
    <property type="entry name" value="Kinesin_motor_dom"/>
</dbReference>
<comment type="caution">
    <text evidence="11">The sequence shown here is derived from an EMBL/GenBank/DDBJ whole genome shotgun (WGS) entry which is preliminary data.</text>
</comment>
<accession>A0A8S2P5Y7</accession>
<dbReference type="SUPFAM" id="SSF52540">
    <property type="entry name" value="P-loop containing nucleoside triphosphate hydrolases"/>
    <property type="match status" value="1"/>
</dbReference>
<dbReference type="InterPro" id="IPR017459">
    <property type="entry name" value="Glycosyl_Trfase_fam3_N_dom"/>
</dbReference>
<dbReference type="SUPFAM" id="SSF54680">
    <property type="entry name" value="Pyrimidine nucleoside phosphorylase C-terminal domain"/>
    <property type="match status" value="1"/>
</dbReference>
<evidence type="ECO:0000256" key="4">
    <source>
        <dbReference type="ARBA" id="ARBA00022679"/>
    </source>
</evidence>
<dbReference type="NCBIfam" id="TIGR02644">
    <property type="entry name" value="Y_phosphoryl"/>
    <property type="match status" value="1"/>
</dbReference>
<dbReference type="InterPro" id="IPR036320">
    <property type="entry name" value="Glycosyl_Trfase_fam3_N_dom_sf"/>
</dbReference>
<comment type="similarity">
    <text evidence="7">Belongs to the TRAFAC class myosin-kinesin ATPase superfamily. Kinesin family.</text>
</comment>
<dbReference type="GO" id="GO:0008017">
    <property type="term" value="F:microtubule binding"/>
    <property type="evidence" value="ECO:0007669"/>
    <property type="project" value="InterPro"/>
</dbReference>
<evidence type="ECO:0000256" key="1">
    <source>
        <dbReference type="ARBA" id="ARBA00006915"/>
    </source>
</evidence>
<dbReference type="GO" id="GO:0006206">
    <property type="term" value="P:pyrimidine nucleobase metabolic process"/>
    <property type="evidence" value="ECO:0007669"/>
    <property type="project" value="InterPro"/>
</dbReference>
<dbReference type="PANTHER" id="PTHR10515:SF0">
    <property type="entry name" value="THYMIDINE PHOSPHORYLASE"/>
    <property type="match status" value="1"/>
</dbReference>
<gene>
    <name evidence="11" type="ORF">GIL414_LOCUS13718</name>
</gene>
<comment type="similarity">
    <text evidence="1">Belongs to the thymidine/pyrimidine-nucleoside phosphorylase family.</text>
</comment>
<dbReference type="GO" id="GO:0007018">
    <property type="term" value="P:microtubule-based movement"/>
    <property type="evidence" value="ECO:0007669"/>
    <property type="project" value="InterPro"/>
</dbReference>
<dbReference type="FunFam" id="3.40.1030.10:FF:000003">
    <property type="entry name" value="Pyrimidine-nucleoside phosphorylase"/>
    <property type="match status" value="1"/>
</dbReference>
<sequence length="851" mass="96945">MRFKTHTTEQDMLWPQTHRKNSLGGNSKTIMIATLGPANYNYEESLTTLRYANRAKNIKNQPRINEDPKDALLRKFQEEIARLKDRLENKGKGGRKSRRHKNRDGTEVGDDASDQDDEELFLKEQQDKLNEEKRTIMHKKNINETEREALLRQLEEQKKAIEHEQDDRRKMQHKILEMESKLITGGKDIITHTSEQEQTLRQKRRQIAEVERRNREVQQQLQQREEERQTMNETYTSIKEEIEDKRAKRDKLSKSLKKLDTKKQDIIEKHRSAREELEAEQREIQKQSKLFQLIIENFIPVDERERLLKRIQFDEQHNCWALKELSKQADQMASRPLSANGDRRSASLYAQGTTIPEIARFKDENVILLQLDFPSRTTRDYEGPMTRKTKMSTKTNGVIHNNNYASIPDLIAKKRDGHELNPDEIEQFISGLTNGDVQDCHVGAMLMAIFIRGMSEKEICSMTMSMRDSGERLKWPNYRGSVVDKHSTGGIGDKISIPLAPALAACQFKVPMMAGRGLGITGGTLDKLESIPGYKTQLSDEQIIELISTVGCGIFSQSLKLNPADRYLYAIRDVTATVPHNALIVSSILSKKSIEDLDALVLDVKYGVSAFMKTVEQAESLAEWLHKVSEMLGMRTCCYITEMNNPIGFCIGNAIEIEESLDLMKYKVGHSKDLEELVCEQGGRLLVLTNKVQTIEEGREMIRETFKNGTALEKFHDMIIGQGASKTIADQLISNDETVVGAILKLAPIQHKALAPQSGFIQSMDSFKLGTIVQRLGGGRLKSTDKIDFSVGIRLLKHIGDEIKENEAWAILYTNDDASTRYSLFLDELHTAICVSSTPVAPLQRIHKILL</sequence>
<dbReference type="GO" id="GO:0003777">
    <property type="term" value="F:microtubule motor activity"/>
    <property type="evidence" value="ECO:0007669"/>
    <property type="project" value="InterPro"/>
</dbReference>
<feature type="domain" description="Kinesin motor" evidence="10">
    <location>
        <begin position="1"/>
        <end position="58"/>
    </location>
</feature>
<dbReference type="InterPro" id="IPR017872">
    <property type="entry name" value="Pyrmidine_PPase_CS"/>
</dbReference>
<dbReference type="InterPro" id="IPR000312">
    <property type="entry name" value="Glycosyl_Trfase_fam3"/>
</dbReference>
<evidence type="ECO:0000256" key="8">
    <source>
        <dbReference type="SAM" id="Coils"/>
    </source>
</evidence>
<dbReference type="InterPro" id="IPR018090">
    <property type="entry name" value="Pyrmidine_PPas_bac/euk"/>
</dbReference>
<keyword evidence="5" id="KW-0547">Nucleotide-binding</keyword>
<dbReference type="SMART" id="SM00941">
    <property type="entry name" value="PYNP_C"/>
    <property type="match status" value="1"/>
</dbReference>
<keyword evidence="6" id="KW-0067">ATP-binding</keyword>
<keyword evidence="8" id="KW-0175">Coiled coil</keyword>
<dbReference type="Pfam" id="PF00591">
    <property type="entry name" value="Glycos_transf_3"/>
    <property type="match status" value="1"/>
</dbReference>
<evidence type="ECO:0000256" key="3">
    <source>
        <dbReference type="ARBA" id="ARBA00022676"/>
    </source>
</evidence>